<keyword evidence="8" id="KW-0732">Signal</keyword>
<feature type="transmembrane region" description="Helical" evidence="7">
    <location>
        <begin position="1151"/>
        <end position="1174"/>
    </location>
</feature>
<dbReference type="InterPro" id="IPR057244">
    <property type="entry name" value="GAIN_B"/>
</dbReference>
<evidence type="ECO:0008006" key="13">
    <source>
        <dbReference type="Google" id="ProtNLM"/>
    </source>
</evidence>
<feature type="chain" id="PRO_5042056922" description="G-protein coupled receptor" evidence="8">
    <location>
        <begin position="29"/>
        <end position="1350"/>
    </location>
</feature>
<dbReference type="SUPFAM" id="SSF81321">
    <property type="entry name" value="Family A G protein-coupled receptor-like"/>
    <property type="match status" value="1"/>
</dbReference>
<dbReference type="InterPro" id="IPR017981">
    <property type="entry name" value="GPCR_2-like_7TM"/>
</dbReference>
<reference evidence="11" key="1">
    <citation type="journal article" date="2023" name="G3 (Bethesda)">
        <title>A reference genome for the long-term kleptoplast-retaining sea slug Elysia crispata morphotype clarki.</title>
        <authorList>
            <person name="Eastman K.E."/>
            <person name="Pendleton A.L."/>
            <person name="Shaikh M.A."/>
            <person name="Suttiyut T."/>
            <person name="Ogas R."/>
            <person name="Tomko P."/>
            <person name="Gavelis G."/>
            <person name="Widhalm J.R."/>
            <person name="Wisecaver J.H."/>
        </authorList>
    </citation>
    <scope>NUCLEOTIDE SEQUENCE</scope>
    <source>
        <strain evidence="11">ECLA1</strain>
    </source>
</reference>
<dbReference type="EMBL" id="JAWDGP010007763">
    <property type="protein sequence ID" value="KAK3705871.1"/>
    <property type="molecule type" value="Genomic_DNA"/>
</dbReference>
<feature type="domain" description="G-protein coupled receptors family 2 profile 2" evidence="10">
    <location>
        <begin position="1005"/>
        <end position="1248"/>
    </location>
</feature>
<keyword evidence="3 7" id="KW-1133">Transmembrane helix</keyword>
<dbReference type="CDD" id="cd15040">
    <property type="entry name" value="7tmB2_Adhesion"/>
    <property type="match status" value="1"/>
</dbReference>
<keyword evidence="5" id="KW-1015">Disulfide bond</keyword>
<feature type="region of interest" description="Disordered" evidence="6">
    <location>
        <begin position="1274"/>
        <end position="1350"/>
    </location>
</feature>
<dbReference type="InterPro" id="IPR000832">
    <property type="entry name" value="GPCR_2_secretin-like"/>
</dbReference>
<dbReference type="GO" id="GO:0004930">
    <property type="term" value="F:G protein-coupled receptor activity"/>
    <property type="evidence" value="ECO:0007669"/>
    <property type="project" value="InterPro"/>
</dbReference>
<dbReference type="PANTHER" id="PTHR47767">
    <property type="entry name" value="ADHESION G PROTEIN-COUPLED RECEPTOR G7"/>
    <property type="match status" value="1"/>
</dbReference>
<gene>
    <name evidence="11" type="ORF">RRG08_058952</name>
</gene>
<name>A0AAE0XRG7_9GAST</name>
<dbReference type="InterPro" id="IPR053066">
    <property type="entry name" value="ADGR_G7"/>
</dbReference>
<dbReference type="GO" id="GO:0016020">
    <property type="term" value="C:membrane"/>
    <property type="evidence" value="ECO:0007669"/>
    <property type="project" value="UniProtKB-SubCell"/>
</dbReference>
<feature type="transmembrane region" description="Helical" evidence="7">
    <location>
        <begin position="1195"/>
        <end position="1218"/>
    </location>
</feature>
<feature type="compositionally biased region" description="Polar residues" evidence="6">
    <location>
        <begin position="1300"/>
        <end position="1327"/>
    </location>
</feature>
<comment type="caution">
    <text evidence="11">The sequence shown here is derived from an EMBL/GenBank/DDBJ whole genome shotgun (WGS) entry which is preliminary data.</text>
</comment>
<keyword evidence="4 7" id="KW-0472">Membrane</keyword>
<evidence type="ECO:0000256" key="4">
    <source>
        <dbReference type="ARBA" id="ARBA00023136"/>
    </source>
</evidence>
<evidence type="ECO:0000256" key="7">
    <source>
        <dbReference type="SAM" id="Phobius"/>
    </source>
</evidence>
<protein>
    <recommendedName>
        <fullName evidence="13">G-protein coupled receptor</fullName>
    </recommendedName>
</protein>
<dbReference type="PROSITE" id="PS50221">
    <property type="entry name" value="GAIN_B"/>
    <property type="match status" value="1"/>
</dbReference>
<feature type="transmembrane region" description="Helical" evidence="7">
    <location>
        <begin position="1004"/>
        <end position="1030"/>
    </location>
</feature>
<sequence length="1350" mass="149125">MAKRNRPQVCFAGLVFLLMSTWLHTTNSQTRFRICDGEAAQLSNDEDTTIAPICFKLGDYPRDRASADRYCRHHGGTLSGDLMRYKGSLSAYGITTLWADYSIRNDRIVKDTAASPGRVGLGIFSVFNLTEPFSAPEGSCLHYSECRSSQGSDAGLDEEVFPCESLYILDFSPCEEELNFLCEIPSTLLQGLQRQSGGSFFSFIDPLDFDLQFSQSTSDLVGADDVCVTEFGGQAFRYSTPADKAVLSVFIENIGEYLSTIDVAEPDITTTLFWVDSAGRPGCSALSLTEQDSEFAPTFIQSWPCDAKLRVLCQMNRTYADQTAPEMKAGISSSLIRQIGNDILAHSDVIRQIGGLIPLSTAGDGQEEAQIDSQSLRIYCDVPSLTLRQSATLYKNGAALRREVAQRDGILNLDVDLSLNEERRPGSYDILDSVVAYSCDYNQAGSTRLLNSNYLFVRPTDMEIYSAHFNLDRSQAVLPWSEALLRSLTNEWPEEIVVDGPGPDQPGRGQRQARSTQLFLASLDGILQTIGYSLKPVGLRDLGPDRDAVFVMHAYKQISGGNSGRFTDIPNTDTLLQQFQDDVNSLSDKLAPLGVTQVEVRSIDWCWAERRKDDATGNEYDLPTSRGPFLWKSSQTCAGDNAPLVTVECKGDKLRGFMWGPTMVNPLCDYSDGGDEESSITDRLRELAQEPVSPNTTDTTVKDLRTLIESVDSEEVTPTDLNLVADVLQKVTTTGGDLDPNTVEDIFATVDSVSALPERTLQDGQSLGKASNRILQAADRVGALVQLPPGDSKERVVSGGLGLEVWTLEEKAPGSNIIVGIKMLSDGSQEMVTYEQLVSQFSDMEVKYDGTDAAIYLPEQFLRNYANSGNGSEVRLAMNVYKVTSLYRDPRNGEGDGVNRTLNSKVIAAQLLVDGKSITDLGGYKVLTVFQPTGLVLPTEDRPNRTVCVFWDFSANQDAGGWSSDGCRYGRTQDGRDVCECDHLTNFAVLVSFYDQSELEHKEILGYITIVGLSLSIAGLAMSMLSFIFIKKLRKGRPQQTLFQLSLALLLSWVVFLAGIERTSNHDGCIAVAALLHYLILASFMWMLMEGLLQYLLFVRVMNSYFTHYMWKTSIPSWGLPVIPVIIILAIDTELYKGGDDYCWMDLDAFYYGFAIPVGLIILTNLVVFVLVTISLCRRKDMSKHSSQTSNQTVVNIRASFICFCVLGLSWIFGFLAIEDARLVFQYLFCITASLQGFIVFLMMTARDKQVRQYWMERLCCCCPGLVKGDSSTSASSNSKAGTQDQFHIPRAHSKKNKQEVMSLTNSSALNSDTEANGDSGYNTPQQAGYGRDAPQVRRSSYGQEEPVLF</sequence>
<feature type="transmembrane region" description="Helical" evidence="7">
    <location>
        <begin position="1042"/>
        <end position="1060"/>
    </location>
</feature>
<evidence type="ECO:0000259" key="10">
    <source>
        <dbReference type="PROSITE" id="PS50261"/>
    </source>
</evidence>
<dbReference type="GO" id="GO:0007166">
    <property type="term" value="P:cell surface receptor signaling pathway"/>
    <property type="evidence" value="ECO:0007669"/>
    <property type="project" value="InterPro"/>
</dbReference>
<dbReference type="Pfam" id="PF00002">
    <property type="entry name" value="7tm_2"/>
    <property type="match status" value="1"/>
</dbReference>
<evidence type="ECO:0000256" key="3">
    <source>
        <dbReference type="ARBA" id="ARBA00022989"/>
    </source>
</evidence>
<dbReference type="InterPro" id="IPR046338">
    <property type="entry name" value="GAIN_dom_sf"/>
</dbReference>
<comment type="subcellular location">
    <subcellularLocation>
        <location evidence="1">Membrane</location>
        <topology evidence="1">Multi-pass membrane protein</topology>
    </subcellularLocation>
</comment>
<feature type="domain" description="GAIN-B" evidence="9">
    <location>
        <begin position="833"/>
        <end position="997"/>
    </location>
</feature>
<keyword evidence="12" id="KW-1185">Reference proteome</keyword>
<feature type="transmembrane region" description="Helical" evidence="7">
    <location>
        <begin position="1224"/>
        <end position="1246"/>
    </location>
</feature>
<evidence type="ECO:0000256" key="5">
    <source>
        <dbReference type="ARBA" id="ARBA00023157"/>
    </source>
</evidence>
<feature type="signal peptide" evidence="8">
    <location>
        <begin position="1"/>
        <end position="28"/>
    </location>
</feature>
<dbReference type="Gene3D" id="1.20.1070.10">
    <property type="entry name" value="Rhodopsin 7-helix transmembrane proteins"/>
    <property type="match status" value="1"/>
</dbReference>
<dbReference type="SMART" id="SM00303">
    <property type="entry name" value="GPS"/>
    <property type="match status" value="1"/>
</dbReference>
<evidence type="ECO:0000256" key="6">
    <source>
        <dbReference type="SAM" id="MobiDB-lite"/>
    </source>
</evidence>
<evidence type="ECO:0000256" key="1">
    <source>
        <dbReference type="ARBA" id="ARBA00004141"/>
    </source>
</evidence>
<dbReference type="Gene3D" id="2.60.220.50">
    <property type="match status" value="1"/>
</dbReference>
<dbReference type="Proteomes" id="UP001283361">
    <property type="component" value="Unassembled WGS sequence"/>
</dbReference>
<feature type="transmembrane region" description="Helical" evidence="7">
    <location>
        <begin position="1072"/>
        <end position="1097"/>
    </location>
</feature>
<dbReference type="PROSITE" id="PS50261">
    <property type="entry name" value="G_PROTEIN_RECEP_F2_4"/>
    <property type="match status" value="1"/>
</dbReference>
<dbReference type="Pfam" id="PF01825">
    <property type="entry name" value="GPS"/>
    <property type="match status" value="1"/>
</dbReference>
<accession>A0AAE0XRG7</accession>
<evidence type="ECO:0000313" key="11">
    <source>
        <dbReference type="EMBL" id="KAK3705871.1"/>
    </source>
</evidence>
<evidence type="ECO:0000256" key="2">
    <source>
        <dbReference type="ARBA" id="ARBA00022692"/>
    </source>
</evidence>
<evidence type="ECO:0000259" key="9">
    <source>
        <dbReference type="PROSITE" id="PS50221"/>
    </source>
</evidence>
<dbReference type="PRINTS" id="PR00249">
    <property type="entry name" value="GPCRSECRETIN"/>
</dbReference>
<organism evidence="11 12">
    <name type="scientific">Elysia crispata</name>
    <name type="common">lettuce slug</name>
    <dbReference type="NCBI Taxonomy" id="231223"/>
    <lineage>
        <taxon>Eukaryota</taxon>
        <taxon>Metazoa</taxon>
        <taxon>Spiralia</taxon>
        <taxon>Lophotrochozoa</taxon>
        <taxon>Mollusca</taxon>
        <taxon>Gastropoda</taxon>
        <taxon>Heterobranchia</taxon>
        <taxon>Euthyneura</taxon>
        <taxon>Panpulmonata</taxon>
        <taxon>Sacoglossa</taxon>
        <taxon>Placobranchoidea</taxon>
        <taxon>Plakobranchidae</taxon>
        <taxon>Elysia</taxon>
    </lineage>
</organism>
<evidence type="ECO:0000313" key="12">
    <source>
        <dbReference type="Proteomes" id="UP001283361"/>
    </source>
</evidence>
<evidence type="ECO:0000256" key="8">
    <source>
        <dbReference type="SAM" id="SignalP"/>
    </source>
</evidence>
<dbReference type="InterPro" id="IPR000203">
    <property type="entry name" value="GPS"/>
</dbReference>
<proteinExistence type="predicted"/>
<keyword evidence="2 7" id="KW-0812">Transmembrane</keyword>
<feature type="transmembrane region" description="Helical" evidence="7">
    <location>
        <begin position="1109"/>
        <end position="1131"/>
    </location>
</feature>